<reference evidence="2" key="1">
    <citation type="submission" date="2013-09" db="EMBL/GenBank/DDBJ databases">
        <title>Corchorus olitorius genome sequencing.</title>
        <authorList>
            <person name="Alam M."/>
            <person name="Haque M.S."/>
            <person name="Islam M.S."/>
            <person name="Emdad E.M."/>
            <person name="Islam M.M."/>
            <person name="Ahmed B."/>
            <person name="Halim A."/>
            <person name="Hossen Q.M.M."/>
            <person name="Hossain M.Z."/>
            <person name="Ahmed R."/>
            <person name="Khan M.M."/>
            <person name="Islam R."/>
            <person name="Rashid M.M."/>
            <person name="Khan S.A."/>
            <person name="Rahman M.S."/>
            <person name="Alam M."/>
            <person name="Yahiya A.S."/>
            <person name="Khan M.S."/>
            <person name="Azam M.S."/>
            <person name="Haque T."/>
            <person name="Lashkar M.Z.H."/>
            <person name="Akhand A.I."/>
            <person name="Morshed G."/>
            <person name="Roy S."/>
            <person name="Uddin K.S."/>
            <person name="Rabeya T."/>
            <person name="Hossain A.S."/>
            <person name="Chowdhury A."/>
            <person name="Snigdha A.R."/>
            <person name="Mortoza M.S."/>
            <person name="Matin S.A."/>
            <person name="Hoque S.M.E."/>
            <person name="Islam M.K."/>
            <person name="Roy D.K."/>
            <person name="Haider R."/>
            <person name="Moosa M.M."/>
            <person name="Elias S.M."/>
            <person name="Hasan A.M."/>
            <person name="Jahan S."/>
            <person name="Shafiuddin M."/>
            <person name="Mahmood N."/>
            <person name="Shommy N.S."/>
        </authorList>
    </citation>
    <scope>NUCLEOTIDE SEQUENCE [LARGE SCALE GENOMIC DNA]</scope>
    <source>
        <strain evidence="2">cv. O-4</strain>
    </source>
</reference>
<dbReference type="PANTHER" id="PTHR15898:SF13">
    <property type="entry name" value="BIFUNCTIONAL APOPTOSIS REGULATOR"/>
    <property type="match status" value="1"/>
</dbReference>
<evidence type="ECO:0000313" key="1">
    <source>
        <dbReference type="EMBL" id="OMP10377.1"/>
    </source>
</evidence>
<keyword evidence="2" id="KW-1185">Reference proteome</keyword>
<comment type="caution">
    <text evidence="1">The sequence shown here is derived from an EMBL/GenBank/DDBJ whole genome shotgun (WGS) entry which is preliminary data.</text>
</comment>
<dbReference type="STRING" id="93759.A0A1R3KTK5"/>
<dbReference type="GO" id="GO:0043161">
    <property type="term" value="P:proteasome-mediated ubiquitin-dependent protein catabolic process"/>
    <property type="evidence" value="ECO:0007669"/>
    <property type="project" value="TreeGrafter"/>
</dbReference>
<dbReference type="AlphaFoldDB" id="A0A1R3KTK5"/>
<dbReference type="EMBL" id="AWUE01011872">
    <property type="protein sequence ID" value="OMP10377.1"/>
    <property type="molecule type" value="Genomic_DNA"/>
</dbReference>
<accession>A0A1R3KTK5</accession>
<proteinExistence type="predicted"/>
<dbReference type="GO" id="GO:0061630">
    <property type="term" value="F:ubiquitin protein ligase activity"/>
    <property type="evidence" value="ECO:0007669"/>
    <property type="project" value="TreeGrafter"/>
</dbReference>
<dbReference type="Proteomes" id="UP000187203">
    <property type="component" value="Unassembled WGS sequence"/>
</dbReference>
<sequence length="150" mass="17107">MAAYFLAPDLLYKPIVLRICQVLHFLLLKLYPTTYKKREHQILEEEKRTGYFSPELNSHECELHGDGEFDYCGSPTNSTAMCFRPSTYPDSTRNDKLCNTTEQNCDEDLNQIKPVSGLEKEQISVADLLCTACKQLLFRPVVLNCGHGKV</sequence>
<evidence type="ECO:0000313" key="2">
    <source>
        <dbReference type="Proteomes" id="UP000187203"/>
    </source>
</evidence>
<organism evidence="1 2">
    <name type="scientific">Corchorus olitorius</name>
    <dbReference type="NCBI Taxonomy" id="93759"/>
    <lineage>
        <taxon>Eukaryota</taxon>
        <taxon>Viridiplantae</taxon>
        <taxon>Streptophyta</taxon>
        <taxon>Embryophyta</taxon>
        <taxon>Tracheophyta</taxon>
        <taxon>Spermatophyta</taxon>
        <taxon>Magnoliopsida</taxon>
        <taxon>eudicotyledons</taxon>
        <taxon>Gunneridae</taxon>
        <taxon>Pentapetalae</taxon>
        <taxon>rosids</taxon>
        <taxon>malvids</taxon>
        <taxon>Malvales</taxon>
        <taxon>Malvaceae</taxon>
        <taxon>Grewioideae</taxon>
        <taxon>Apeibeae</taxon>
        <taxon>Corchorus</taxon>
    </lineage>
</organism>
<dbReference type="PANTHER" id="PTHR15898">
    <property type="entry name" value="BIFUNCTIONAL APOPTOSIS REGULATOR"/>
    <property type="match status" value="1"/>
</dbReference>
<name>A0A1R3KTK5_9ROSI</name>
<gene>
    <name evidence="1" type="ORF">COLO4_04565</name>
</gene>
<protein>
    <submittedName>
        <fullName evidence="1">E3 ubiquitin-protein ligase PRT1-like protein</fullName>
    </submittedName>
</protein>